<gene>
    <name evidence="2" type="ORF">ACFQZQ_03945</name>
</gene>
<accession>A0ABW2YJI7</accession>
<dbReference type="RefSeq" id="WP_386811361.1">
    <property type="nucleotide sequence ID" value="NZ_JBHTIH010000002.1"/>
</dbReference>
<evidence type="ECO:0000313" key="2">
    <source>
        <dbReference type="EMBL" id="MFD0738438.1"/>
    </source>
</evidence>
<proteinExistence type="predicted"/>
<feature type="compositionally biased region" description="Acidic residues" evidence="1">
    <location>
        <begin position="89"/>
        <end position="98"/>
    </location>
</feature>
<evidence type="ECO:0000256" key="1">
    <source>
        <dbReference type="SAM" id="MobiDB-lite"/>
    </source>
</evidence>
<reference evidence="3" key="1">
    <citation type="journal article" date="2019" name="Int. J. Syst. Evol. Microbiol.">
        <title>The Global Catalogue of Microorganisms (GCM) 10K type strain sequencing project: providing services to taxonomists for standard genome sequencing and annotation.</title>
        <authorList>
            <consortium name="The Broad Institute Genomics Platform"/>
            <consortium name="The Broad Institute Genome Sequencing Center for Infectious Disease"/>
            <person name="Wu L."/>
            <person name="Ma J."/>
        </authorList>
    </citation>
    <scope>NUCLEOTIDE SEQUENCE [LARGE SCALE GENOMIC DNA]</scope>
    <source>
        <strain evidence="3">CCUG 55491</strain>
    </source>
</reference>
<dbReference type="Proteomes" id="UP001597090">
    <property type="component" value="Unassembled WGS sequence"/>
</dbReference>
<dbReference type="EMBL" id="JBHTIH010000002">
    <property type="protein sequence ID" value="MFD0738438.1"/>
    <property type="molecule type" value="Genomic_DNA"/>
</dbReference>
<protein>
    <submittedName>
        <fullName evidence="2">Uncharacterized protein</fullName>
    </submittedName>
</protein>
<sequence length="98" mass="10635">MSEAVLKKGVFAMRTVRFLEELGSKPQLSEVEYSNEVAALNVGDDEREVLLGRDASKLASLLGGRAKMWFAVMTPSDAPAEESPVRDEPGDEPDPDAI</sequence>
<keyword evidence="3" id="KW-1185">Reference proteome</keyword>
<comment type="caution">
    <text evidence="2">The sequence shown here is derived from an EMBL/GenBank/DDBJ whole genome shotgun (WGS) entry which is preliminary data.</text>
</comment>
<name>A0ABW2YJI7_9GAMM</name>
<feature type="region of interest" description="Disordered" evidence="1">
    <location>
        <begin position="76"/>
        <end position="98"/>
    </location>
</feature>
<evidence type="ECO:0000313" key="3">
    <source>
        <dbReference type="Proteomes" id="UP001597090"/>
    </source>
</evidence>
<organism evidence="2 3">
    <name type="scientific">Lysobacter koreensis</name>
    <dbReference type="NCBI Taxonomy" id="266122"/>
    <lineage>
        <taxon>Bacteria</taxon>
        <taxon>Pseudomonadati</taxon>
        <taxon>Pseudomonadota</taxon>
        <taxon>Gammaproteobacteria</taxon>
        <taxon>Lysobacterales</taxon>
        <taxon>Lysobacteraceae</taxon>
        <taxon>Lysobacter</taxon>
    </lineage>
</organism>